<feature type="region of interest" description="Disordered" evidence="1">
    <location>
        <begin position="529"/>
        <end position="575"/>
    </location>
</feature>
<feature type="compositionally biased region" description="Polar residues" evidence="1">
    <location>
        <begin position="316"/>
        <end position="329"/>
    </location>
</feature>
<dbReference type="Proteomes" id="UP000230750">
    <property type="component" value="Unassembled WGS sequence"/>
</dbReference>
<feature type="region of interest" description="Disordered" evidence="1">
    <location>
        <begin position="74"/>
        <end position="470"/>
    </location>
</feature>
<evidence type="ECO:0000256" key="1">
    <source>
        <dbReference type="SAM" id="MobiDB-lite"/>
    </source>
</evidence>
<feature type="compositionally biased region" description="Polar residues" evidence="1">
    <location>
        <begin position="640"/>
        <end position="660"/>
    </location>
</feature>
<feature type="region of interest" description="Disordered" evidence="1">
    <location>
        <begin position="595"/>
        <end position="661"/>
    </location>
</feature>
<feature type="compositionally biased region" description="Basic and acidic residues" evidence="1">
    <location>
        <begin position="627"/>
        <end position="639"/>
    </location>
</feature>
<feature type="compositionally biased region" description="Basic and acidic residues" evidence="1">
    <location>
        <begin position="75"/>
        <end position="87"/>
    </location>
</feature>
<feature type="region of interest" description="Disordered" evidence="1">
    <location>
        <begin position="694"/>
        <end position="723"/>
    </location>
</feature>
<name>A0A2G8JBG7_STIJA</name>
<proteinExistence type="predicted"/>
<feature type="compositionally biased region" description="Polar residues" evidence="1">
    <location>
        <begin position="529"/>
        <end position="542"/>
    </location>
</feature>
<feature type="compositionally biased region" description="Basic residues" evidence="1">
    <location>
        <begin position="827"/>
        <end position="847"/>
    </location>
</feature>
<feature type="compositionally biased region" description="Polar residues" evidence="1">
    <location>
        <begin position="454"/>
        <end position="466"/>
    </location>
</feature>
<evidence type="ECO:0000313" key="2">
    <source>
        <dbReference type="EMBL" id="PIK33080.1"/>
    </source>
</evidence>
<feature type="region of interest" description="Disordered" evidence="1">
    <location>
        <begin position="21"/>
        <end position="62"/>
    </location>
</feature>
<feature type="compositionally biased region" description="Acidic residues" evidence="1">
    <location>
        <begin position="172"/>
        <end position="186"/>
    </location>
</feature>
<accession>A0A2G8JBG7</accession>
<feature type="compositionally biased region" description="Polar residues" evidence="1">
    <location>
        <begin position="277"/>
        <end position="287"/>
    </location>
</feature>
<gene>
    <name evidence="2" type="ORF">BSL78_30107</name>
</gene>
<feature type="compositionally biased region" description="Basic residues" evidence="1">
    <location>
        <begin position="379"/>
        <end position="392"/>
    </location>
</feature>
<feature type="region of interest" description="Disordered" evidence="1">
    <location>
        <begin position="809"/>
        <end position="853"/>
    </location>
</feature>
<dbReference type="AlphaFoldDB" id="A0A2G8JBG7"/>
<feature type="compositionally biased region" description="Low complexity" evidence="1">
    <location>
        <begin position="134"/>
        <end position="144"/>
    </location>
</feature>
<reference evidence="2 3" key="1">
    <citation type="journal article" date="2017" name="PLoS Biol.">
        <title>The sea cucumber genome provides insights into morphological evolution and visceral regeneration.</title>
        <authorList>
            <person name="Zhang X."/>
            <person name="Sun L."/>
            <person name="Yuan J."/>
            <person name="Sun Y."/>
            <person name="Gao Y."/>
            <person name="Zhang L."/>
            <person name="Li S."/>
            <person name="Dai H."/>
            <person name="Hamel J.F."/>
            <person name="Liu C."/>
            <person name="Yu Y."/>
            <person name="Liu S."/>
            <person name="Lin W."/>
            <person name="Guo K."/>
            <person name="Jin S."/>
            <person name="Xu P."/>
            <person name="Storey K.B."/>
            <person name="Huan P."/>
            <person name="Zhang T."/>
            <person name="Zhou Y."/>
            <person name="Zhang J."/>
            <person name="Lin C."/>
            <person name="Li X."/>
            <person name="Xing L."/>
            <person name="Huo D."/>
            <person name="Sun M."/>
            <person name="Wang L."/>
            <person name="Mercier A."/>
            <person name="Li F."/>
            <person name="Yang H."/>
            <person name="Xiang J."/>
        </authorList>
    </citation>
    <scope>NUCLEOTIDE SEQUENCE [LARGE SCALE GENOMIC DNA]</scope>
    <source>
        <strain evidence="2">Shaxun</strain>
        <tissue evidence="2">Muscle</tissue>
    </source>
</reference>
<feature type="compositionally biased region" description="Polar residues" evidence="1">
    <location>
        <begin position="53"/>
        <end position="62"/>
    </location>
</feature>
<dbReference type="EMBL" id="MRZV01002753">
    <property type="protein sequence ID" value="PIK33080.1"/>
    <property type="molecule type" value="Genomic_DNA"/>
</dbReference>
<feature type="compositionally biased region" description="Basic and acidic residues" evidence="1">
    <location>
        <begin position="811"/>
        <end position="821"/>
    </location>
</feature>
<keyword evidence="3" id="KW-1185">Reference proteome</keyword>
<comment type="caution">
    <text evidence="2">The sequence shown here is derived from an EMBL/GenBank/DDBJ whole genome shotgun (WGS) entry which is preliminary data.</text>
</comment>
<protein>
    <submittedName>
        <fullName evidence="2">Uncharacterized protein</fullName>
    </submittedName>
</protein>
<feature type="non-terminal residue" evidence="2">
    <location>
        <position position="1"/>
    </location>
</feature>
<evidence type="ECO:0000313" key="3">
    <source>
        <dbReference type="Proteomes" id="UP000230750"/>
    </source>
</evidence>
<organism evidence="2 3">
    <name type="scientific">Stichopus japonicus</name>
    <name type="common">Sea cucumber</name>
    <dbReference type="NCBI Taxonomy" id="307972"/>
    <lineage>
        <taxon>Eukaryota</taxon>
        <taxon>Metazoa</taxon>
        <taxon>Echinodermata</taxon>
        <taxon>Eleutherozoa</taxon>
        <taxon>Echinozoa</taxon>
        <taxon>Holothuroidea</taxon>
        <taxon>Aspidochirotacea</taxon>
        <taxon>Aspidochirotida</taxon>
        <taxon>Stichopodidae</taxon>
        <taxon>Apostichopus</taxon>
    </lineage>
</organism>
<feature type="compositionally biased region" description="Basic and acidic residues" evidence="1">
    <location>
        <begin position="357"/>
        <end position="366"/>
    </location>
</feature>
<dbReference type="OrthoDB" id="10052411at2759"/>
<sequence length="853" mass="95765">DWLKTSSASLSKLDQIQPARYHVESSNANDGEKTVSRRKQKNVLYTDLEANPPLSSLTSQRTIWGSSSSITELIQRQEERQKQLEKKPPRRPWSGKKTTVNSKKEKEKITQPVGPKISVLGSHYQPRSRPPSGRPRSGKSTSRPASHGEIISQKEREDLLFEEFIQYQHDDMENDMNIYDEGDTDERQDGGQSLKSLRETLADADAASSHDPESQSDVVSKHSKNQSPVPQLLRKPTPEPIRLSMTLPQTTQWSDDDQELDSESFSSGEENDDLELQSVTSEMSSRGINCLRPLSPELEAHGGVTYVSVTPRDVESSPTPSENCENTPSKCDGSEQRDIRLQNQDLNEVEQEQTEGLARKEMRQASEEIDLLYNEKSHLHMKHTPKPPRPRSSKPNSRNRQISKVELDYGEESVAASEKSLEKGSKSSNSGEVETMMSRMMIEDGQDGPPADDTTVSPSETNNNISDYGKRTFQMSSSSFNRHFNDLGKRNDSNLETKLTTKTVEFSPDGVKENVTVSVLKNFPEQNKMASKGFSSNRSTKLGLQKNRMKGERSDSSTGSTSVALAPSDELDSQRKTHSAIIRPMMIQSVKISERPLSRPGSRMSHRENEVPCSEGEEVNRSPGRGEMVKYRNQKDEQRMSPTTKLHSNSTRTLTPQTRSAAEVMRNREAAKALREGTLTSTKKYIQENYSVEEVKPVSPSRVQPLVESDPSSSSDSDFDLPKSNQEETVFAVRQKLRQNGVNVPFKNLKRGLMSPSERGFDECMSQLPQTSSASLLNQPEVWLGNVFRKYKLAEKALQQANERMAMQEEMEAKAAARAKETVASGKTKKRMKKRKQGVKRKVRPRVKNTAVT</sequence>